<feature type="transmembrane region" description="Helical" evidence="6">
    <location>
        <begin position="47"/>
        <end position="69"/>
    </location>
</feature>
<dbReference type="InterPro" id="IPR050833">
    <property type="entry name" value="Poly_Biosynth_Transport"/>
</dbReference>
<reference evidence="7 8" key="1">
    <citation type="journal article" date="2016" name="Nat. Commun.">
        <title>Thousands of microbial genomes shed light on interconnected biogeochemical processes in an aquifer system.</title>
        <authorList>
            <person name="Anantharaman K."/>
            <person name="Brown C.T."/>
            <person name="Hug L.A."/>
            <person name="Sharon I."/>
            <person name="Castelle C.J."/>
            <person name="Probst A.J."/>
            <person name="Thomas B.C."/>
            <person name="Singh A."/>
            <person name="Wilkins M.J."/>
            <person name="Karaoz U."/>
            <person name="Brodie E.L."/>
            <person name="Williams K.H."/>
            <person name="Hubbard S.S."/>
            <person name="Banfield J.F."/>
        </authorList>
    </citation>
    <scope>NUCLEOTIDE SEQUENCE [LARGE SCALE GENOMIC DNA]</scope>
</reference>
<dbReference type="PANTHER" id="PTHR30250">
    <property type="entry name" value="PST FAMILY PREDICTED COLANIC ACID TRANSPORTER"/>
    <property type="match status" value="1"/>
</dbReference>
<feature type="transmembrane region" description="Helical" evidence="6">
    <location>
        <begin position="360"/>
        <end position="379"/>
    </location>
</feature>
<protein>
    <submittedName>
        <fullName evidence="7">Uncharacterized protein</fullName>
    </submittedName>
</protein>
<keyword evidence="3 6" id="KW-0812">Transmembrane</keyword>
<proteinExistence type="predicted"/>
<dbReference type="AlphaFoldDB" id="A0A1F5ZEZ0"/>
<feature type="transmembrane region" description="Helical" evidence="6">
    <location>
        <begin position="260"/>
        <end position="278"/>
    </location>
</feature>
<dbReference type="Proteomes" id="UP000177268">
    <property type="component" value="Unassembled WGS sequence"/>
</dbReference>
<feature type="transmembrane region" description="Helical" evidence="6">
    <location>
        <begin position="385"/>
        <end position="408"/>
    </location>
</feature>
<feature type="transmembrane region" description="Helical" evidence="6">
    <location>
        <begin position="12"/>
        <end position="35"/>
    </location>
</feature>
<accession>A0A1F5ZEZ0</accession>
<name>A0A1F5ZEZ0_9BACT</name>
<keyword evidence="4 6" id="KW-1133">Transmembrane helix</keyword>
<keyword evidence="5 6" id="KW-0472">Membrane</keyword>
<feature type="transmembrane region" description="Helical" evidence="6">
    <location>
        <begin position="117"/>
        <end position="135"/>
    </location>
</feature>
<dbReference type="GO" id="GO:0005886">
    <property type="term" value="C:plasma membrane"/>
    <property type="evidence" value="ECO:0007669"/>
    <property type="project" value="UniProtKB-SubCell"/>
</dbReference>
<feature type="transmembrane region" description="Helical" evidence="6">
    <location>
        <begin position="332"/>
        <end position="353"/>
    </location>
</feature>
<organism evidence="7 8">
    <name type="scientific">Candidatus Gottesmanbacteria bacterium RBG_13_45_10</name>
    <dbReference type="NCBI Taxonomy" id="1798370"/>
    <lineage>
        <taxon>Bacteria</taxon>
        <taxon>Candidatus Gottesmaniibacteriota</taxon>
    </lineage>
</organism>
<evidence type="ECO:0000256" key="2">
    <source>
        <dbReference type="ARBA" id="ARBA00022475"/>
    </source>
</evidence>
<dbReference type="EMBL" id="MFIZ01000037">
    <property type="protein sequence ID" value="OGG11078.1"/>
    <property type="molecule type" value="Genomic_DNA"/>
</dbReference>
<comment type="caution">
    <text evidence="7">The sequence shown here is derived from an EMBL/GenBank/DDBJ whole genome shotgun (WGS) entry which is preliminary data.</text>
</comment>
<keyword evidence="2" id="KW-1003">Cell membrane</keyword>
<dbReference type="InterPro" id="IPR002797">
    <property type="entry name" value="Polysacc_synth"/>
</dbReference>
<dbReference type="STRING" id="1798370.A2Z00_01700"/>
<evidence type="ECO:0000256" key="1">
    <source>
        <dbReference type="ARBA" id="ARBA00004651"/>
    </source>
</evidence>
<evidence type="ECO:0000256" key="6">
    <source>
        <dbReference type="SAM" id="Phobius"/>
    </source>
</evidence>
<sequence>MNNNSIYKRIALNTFAQFGSRGVSVLLSLLSVSLLTRYLGTEGYGNFTLVFTYISFFAVLSDIGFNQIVVREFASDKEKPVLVKASFFNLKLILNVLSIVFPIIVLFLFPYSNYLKTAIIIGVFAVAVGNMVSYGTSILQSQLSLDLVAYLDILMKFVTVIMVFWFTRIHLNLYFIIGTVFIGNLTGLIAAFLFVRKYLAFRFYLDIHLVKKLLKLGIPVGISAFLALLYFKVDTIMLSLMRSPAEVGIYGLSYKLLENILMLWGLYMASIFPLWSKYFTHSDYQKYKRLLRDTLIVLFGLSLITIFCGYAFTPFIMRILGGSKFFSSMQPFKILILATPFFFLNSIFFYIILSFGKTKYLILPLVVSLAINILINLYAIPRYGYIGTSYTTVITEICTSLFYVVIFIRNLKKETSLYIKI</sequence>
<gene>
    <name evidence="7" type="ORF">A2Z00_01700</name>
</gene>
<dbReference type="CDD" id="cd13128">
    <property type="entry name" value="MATE_Wzx_like"/>
    <property type="match status" value="1"/>
</dbReference>
<feature type="transmembrane region" description="Helical" evidence="6">
    <location>
        <begin position="290"/>
        <end position="312"/>
    </location>
</feature>
<evidence type="ECO:0000256" key="3">
    <source>
        <dbReference type="ARBA" id="ARBA00022692"/>
    </source>
</evidence>
<comment type="subcellular location">
    <subcellularLocation>
        <location evidence="1">Cell membrane</location>
        <topology evidence="1">Multi-pass membrane protein</topology>
    </subcellularLocation>
</comment>
<dbReference type="Pfam" id="PF01943">
    <property type="entry name" value="Polysacc_synt"/>
    <property type="match status" value="1"/>
</dbReference>
<evidence type="ECO:0000256" key="4">
    <source>
        <dbReference type="ARBA" id="ARBA00022989"/>
    </source>
</evidence>
<evidence type="ECO:0000313" key="8">
    <source>
        <dbReference type="Proteomes" id="UP000177268"/>
    </source>
</evidence>
<feature type="transmembrane region" description="Helical" evidence="6">
    <location>
        <begin position="90"/>
        <end position="111"/>
    </location>
</feature>
<evidence type="ECO:0000256" key="5">
    <source>
        <dbReference type="ARBA" id="ARBA00023136"/>
    </source>
</evidence>
<evidence type="ECO:0000313" key="7">
    <source>
        <dbReference type="EMBL" id="OGG11078.1"/>
    </source>
</evidence>
<feature type="transmembrane region" description="Helical" evidence="6">
    <location>
        <begin position="216"/>
        <end position="240"/>
    </location>
</feature>
<feature type="transmembrane region" description="Helical" evidence="6">
    <location>
        <begin position="173"/>
        <end position="195"/>
    </location>
</feature>
<dbReference type="PANTHER" id="PTHR30250:SF11">
    <property type="entry name" value="O-ANTIGEN TRANSPORTER-RELATED"/>
    <property type="match status" value="1"/>
</dbReference>
<feature type="transmembrane region" description="Helical" evidence="6">
    <location>
        <begin position="147"/>
        <end position="167"/>
    </location>
</feature>